<proteinExistence type="predicted"/>
<accession>A0AC34FU55</accession>
<sequence>MSTFYKTVETQQSSDFSVKQNDSRFDNLNLNQNFDCSKLTSDSSFQTSNHKTFGLNRSDKNNFDQASNNSWSKKLASNISVHQQLSGLDNLNKKKQKVYRWEKDVDDSKNLKNSTLSLHIAAYENSLENTTNFEGKK</sequence>
<reference evidence="2" key="1">
    <citation type="submission" date="2022-11" db="UniProtKB">
        <authorList>
            <consortium name="WormBaseParasite"/>
        </authorList>
    </citation>
    <scope>IDENTIFICATION</scope>
</reference>
<protein>
    <submittedName>
        <fullName evidence="2">Uncharacterized protein</fullName>
    </submittedName>
</protein>
<dbReference type="WBParaSite" id="ES5_v2.g20553.t1">
    <property type="protein sequence ID" value="ES5_v2.g20553.t1"/>
    <property type="gene ID" value="ES5_v2.g20553"/>
</dbReference>
<dbReference type="Proteomes" id="UP000887579">
    <property type="component" value="Unplaced"/>
</dbReference>
<organism evidence="1 2">
    <name type="scientific">Panagrolaimus sp. ES5</name>
    <dbReference type="NCBI Taxonomy" id="591445"/>
    <lineage>
        <taxon>Eukaryota</taxon>
        <taxon>Metazoa</taxon>
        <taxon>Ecdysozoa</taxon>
        <taxon>Nematoda</taxon>
        <taxon>Chromadorea</taxon>
        <taxon>Rhabditida</taxon>
        <taxon>Tylenchina</taxon>
        <taxon>Panagrolaimomorpha</taxon>
        <taxon>Panagrolaimoidea</taxon>
        <taxon>Panagrolaimidae</taxon>
        <taxon>Panagrolaimus</taxon>
    </lineage>
</organism>
<evidence type="ECO:0000313" key="2">
    <source>
        <dbReference type="WBParaSite" id="ES5_v2.g20553.t1"/>
    </source>
</evidence>
<name>A0AC34FU55_9BILA</name>
<evidence type="ECO:0000313" key="1">
    <source>
        <dbReference type="Proteomes" id="UP000887579"/>
    </source>
</evidence>